<feature type="compositionally biased region" description="Polar residues" evidence="1">
    <location>
        <begin position="423"/>
        <end position="438"/>
    </location>
</feature>
<evidence type="ECO:0000313" key="2">
    <source>
        <dbReference type="EMBL" id="KAF4581875.1"/>
    </source>
</evidence>
<feature type="compositionally biased region" description="Polar residues" evidence="1">
    <location>
        <begin position="303"/>
        <end position="312"/>
    </location>
</feature>
<feature type="compositionally biased region" description="Polar residues" evidence="1">
    <location>
        <begin position="471"/>
        <end position="489"/>
    </location>
</feature>
<feature type="compositionally biased region" description="Polar residues" evidence="1">
    <location>
        <begin position="404"/>
        <end position="414"/>
    </location>
</feature>
<feature type="region of interest" description="Disordered" evidence="1">
    <location>
        <begin position="213"/>
        <end position="247"/>
    </location>
</feature>
<feature type="region of interest" description="Disordered" evidence="1">
    <location>
        <begin position="404"/>
        <end position="438"/>
    </location>
</feature>
<protein>
    <submittedName>
        <fullName evidence="2">LPXTG-motif cell wall anchor domain-containing protein</fullName>
    </submittedName>
</protein>
<feature type="compositionally biased region" description="Polar residues" evidence="1">
    <location>
        <begin position="267"/>
        <end position="278"/>
    </location>
</feature>
<proteinExistence type="predicted"/>
<dbReference type="AlphaFoldDB" id="A0A8H4Q1A6"/>
<dbReference type="OrthoDB" id="5369729at2759"/>
<name>A0A8H4Q1A6_9HYPO</name>
<feature type="region of interest" description="Disordered" evidence="1">
    <location>
        <begin position="468"/>
        <end position="550"/>
    </location>
</feature>
<comment type="caution">
    <text evidence="2">The sequence shown here is derived from an EMBL/GenBank/DDBJ whole genome shotgun (WGS) entry which is preliminary data.</text>
</comment>
<feature type="region of interest" description="Disordered" evidence="1">
    <location>
        <begin position="263"/>
        <end position="315"/>
    </location>
</feature>
<accession>A0A8H4Q1A6</accession>
<feature type="compositionally biased region" description="Basic and acidic residues" evidence="1">
    <location>
        <begin position="128"/>
        <end position="140"/>
    </location>
</feature>
<evidence type="ECO:0000256" key="1">
    <source>
        <dbReference type="SAM" id="MobiDB-lite"/>
    </source>
</evidence>
<reference evidence="2 3" key="1">
    <citation type="journal article" date="2020" name="G3 (Bethesda)">
        <title>Genetic Underpinnings of Host Manipulation by Ophiocordyceps as Revealed by Comparative Transcriptomics.</title>
        <authorList>
            <person name="Will I."/>
            <person name="Das B."/>
            <person name="Trinh T."/>
            <person name="Brachmann A."/>
            <person name="Ohm R.A."/>
            <person name="de Bekker C."/>
        </authorList>
    </citation>
    <scope>NUCLEOTIDE SEQUENCE [LARGE SCALE GENOMIC DNA]</scope>
    <source>
        <strain evidence="2 3">EC05</strain>
    </source>
</reference>
<gene>
    <name evidence="2" type="ORF">GQ602_006499</name>
</gene>
<feature type="region of interest" description="Disordered" evidence="1">
    <location>
        <begin position="56"/>
        <end position="197"/>
    </location>
</feature>
<evidence type="ECO:0000313" key="3">
    <source>
        <dbReference type="Proteomes" id="UP000562929"/>
    </source>
</evidence>
<feature type="compositionally biased region" description="Polar residues" evidence="1">
    <location>
        <begin position="107"/>
        <end position="123"/>
    </location>
</feature>
<feature type="region of interest" description="Disordered" evidence="1">
    <location>
        <begin position="633"/>
        <end position="678"/>
    </location>
</feature>
<feature type="compositionally biased region" description="Polar residues" evidence="1">
    <location>
        <begin position="286"/>
        <end position="296"/>
    </location>
</feature>
<dbReference type="EMBL" id="JAACLJ010000008">
    <property type="protein sequence ID" value="KAF4581875.1"/>
    <property type="molecule type" value="Genomic_DNA"/>
</dbReference>
<feature type="compositionally biased region" description="Polar residues" evidence="1">
    <location>
        <begin position="76"/>
        <end position="86"/>
    </location>
</feature>
<sequence>MNLRSRPYGLDGQHHGASDDATLRALEGRDAVHGSLDRLDDPADVFLRIAKDESMRRVHDESGQNLLYPSAGHQRPLSTVVQSHHAVTSPPRPRRRLSDYQDRPPSSHLSLSEGQAPDSSRTATYRPMTRERTPSVHPVEDSPTGRTRAGSVGMRPSSLIVRSPQVASQESNRDGSTYARRRASITDSRAPSRSSAYAASVVGIPLGKTYNSSQLARGAEPNSRPSPEQGLGVEGTDSTASTPGPCTVWDELDEIKSRIQRLELTGNLPSSSGTTGSRLSDERPATANTTVTSMSLSPKRLTGRSTEATVPATSPKEAHGVLNSTLATIKPLVSADVYRALDAAAQEAIGLSSMMGSPGLPGPISSGTSTIGSGNNVTDRQLRRRADGVCRSLTELCVALSESLGTQPGSTQAVPSAAPSQLDGPSTPTLPRSYSGLQFPQRRSSIAVDTGVTKAVSSPRALSRLEERRTNLMNGSSLASPRLSISNGSDAGARSLAVGRTRRAVPDDADDGTSTILSRSRRAGTEEPDEGRKTSHLIRSRRGTVGAEAEDARFGAPYQQLGLLRGVHSGLDHTQGSTPSPIDMSARPSAGITRRNMAPSTGFHTSRVATPSGYSSAPPRRYVDRFMVDADASPTTMMRSVEDQPSRPPPLSQGISHLRASSLSGKRQARESLTSSFR</sequence>
<organism evidence="2 3">
    <name type="scientific">Ophiocordyceps camponoti-floridani</name>
    <dbReference type="NCBI Taxonomy" id="2030778"/>
    <lineage>
        <taxon>Eukaryota</taxon>
        <taxon>Fungi</taxon>
        <taxon>Dikarya</taxon>
        <taxon>Ascomycota</taxon>
        <taxon>Pezizomycotina</taxon>
        <taxon>Sordariomycetes</taxon>
        <taxon>Hypocreomycetidae</taxon>
        <taxon>Hypocreales</taxon>
        <taxon>Ophiocordycipitaceae</taxon>
        <taxon>Ophiocordyceps</taxon>
    </lineage>
</organism>
<dbReference type="Proteomes" id="UP000562929">
    <property type="component" value="Unassembled WGS sequence"/>
</dbReference>
<feature type="compositionally biased region" description="Polar residues" evidence="1">
    <location>
        <begin position="653"/>
        <end position="678"/>
    </location>
</feature>
<feature type="compositionally biased region" description="Low complexity" evidence="1">
    <location>
        <begin position="188"/>
        <end position="197"/>
    </location>
</feature>
<keyword evidence="3" id="KW-1185">Reference proteome</keyword>